<proteinExistence type="predicted"/>
<dbReference type="AlphaFoldDB" id="A0ABD3QWY8"/>
<comment type="caution">
    <text evidence="1">The sequence shown here is derived from an EMBL/GenBank/DDBJ whole genome shotgun (WGS) entry which is preliminary data.</text>
</comment>
<evidence type="ECO:0000313" key="1">
    <source>
        <dbReference type="EMBL" id="KAL3802545.1"/>
    </source>
</evidence>
<dbReference type="EMBL" id="JABMIG020000019">
    <property type="protein sequence ID" value="KAL3802545.1"/>
    <property type="molecule type" value="Genomic_DNA"/>
</dbReference>
<protein>
    <submittedName>
        <fullName evidence="1">Uncharacterized protein</fullName>
    </submittedName>
</protein>
<reference evidence="1 2" key="1">
    <citation type="journal article" date="2020" name="G3 (Bethesda)">
        <title>Improved Reference Genome for Cyclotella cryptica CCMP332, a Model for Cell Wall Morphogenesis, Salinity Adaptation, and Lipid Production in Diatoms (Bacillariophyta).</title>
        <authorList>
            <person name="Roberts W.R."/>
            <person name="Downey K.M."/>
            <person name="Ruck E.C."/>
            <person name="Traller J.C."/>
            <person name="Alverson A.J."/>
        </authorList>
    </citation>
    <scope>NUCLEOTIDE SEQUENCE [LARGE SCALE GENOMIC DNA]</scope>
    <source>
        <strain evidence="1 2">CCMP332</strain>
    </source>
</reference>
<gene>
    <name evidence="1" type="ORF">HJC23_012564</name>
</gene>
<accession>A0ABD3QWY8</accession>
<dbReference type="Proteomes" id="UP001516023">
    <property type="component" value="Unassembled WGS sequence"/>
</dbReference>
<keyword evidence="2" id="KW-1185">Reference proteome</keyword>
<organism evidence="1 2">
    <name type="scientific">Cyclotella cryptica</name>
    <dbReference type="NCBI Taxonomy" id="29204"/>
    <lineage>
        <taxon>Eukaryota</taxon>
        <taxon>Sar</taxon>
        <taxon>Stramenopiles</taxon>
        <taxon>Ochrophyta</taxon>
        <taxon>Bacillariophyta</taxon>
        <taxon>Coscinodiscophyceae</taxon>
        <taxon>Thalassiosirophycidae</taxon>
        <taxon>Stephanodiscales</taxon>
        <taxon>Stephanodiscaceae</taxon>
        <taxon>Cyclotella</taxon>
    </lineage>
</organism>
<evidence type="ECO:0000313" key="2">
    <source>
        <dbReference type="Proteomes" id="UP001516023"/>
    </source>
</evidence>
<sequence length="134" mass="15574">MEESVDTWYSLKDLETFKRDRRDEALQLIESGGTQVMEYLMHHVLEGWPLTAIEKCCFSLGHFCGLETALVHSARKSLLSMRAATRKLVLSEQARQRVMNEKNVELLAIFSMKTTEFARDWARMTAVINEMTEW</sequence>
<name>A0ABD3QWY8_9STRA</name>